<dbReference type="InterPro" id="IPR031656">
    <property type="entry name" value="DAO_C"/>
</dbReference>
<dbReference type="Pfam" id="PF01266">
    <property type="entry name" value="DAO"/>
    <property type="match status" value="1"/>
</dbReference>
<evidence type="ECO:0000256" key="5">
    <source>
        <dbReference type="ARBA" id="ARBA00023002"/>
    </source>
</evidence>
<dbReference type="NCBIfam" id="NF009906">
    <property type="entry name" value="PRK13369.1"/>
    <property type="match status" value="1"/>
</dbReference>
<dbReference type="PRINTS" id="PR01001">
    <property type="entry name" value="FADG3PDH"/>
</dbReference>
<dbReference type="Gene3D" id="1.10.8.870">
    <property type="entry name" value="Alpha-glycerophosphate oxidase, cap domain"/>
    <property type="match status" value="1"/>
</dbReference>
<accession>A0ABV7M731</accession>
<dbReference type="PANTHER" id="PTHR11985:SF15">
    <property type="entry name" value="GLYCEROL-3-PHOSPHATE DEHYDROGENASE, MITOCHONDRIAL"/>
    <property type="match status" value="1"/>
</dbReference>
<keyword evidence="4" id="KW-0274">FAD</keyword>
<dbReference type="RefSeq" id="WP_189577268.1">
    <property type="nucleotide sequence ID" value="NZ_BMXU01000004.1"/>
</dbReference>
<comment type="caution">
    <text evidence="9">The sequence shown here is derived from an EMBL/GenBank/DDBJ whole genome shotgun (WGS) entry which is preliminary data.</text>
</comment>
<organism evidence="9 10">
    <name type="scientific">Parvularcula lutaonensis</name>
    <dbReference type="NCBI Taxonomy" id="491923"/>
    <lineage>
        <taxon>Bacteria</taxon>
        <taxon>Pseudomonadati</taxon>
        <taxon>Pseudomonadota</taxon>
        <taxon>Alphaproteobacteria</taxon>
        <taxon>Parvularculales</taxon>
        <taxon>Parvularculaceae</taxon>
        <taxon>Parvularcula</taxon>
    </lineage>
</organism>
<comment type="similarity">
    <text evidence="2 6">Belongs to the FAD-dependent glycerol-3-phosphate dehydrogenase family.</text>
</comment>
<evidence type="ECO:0000256" key="2">
    <source>
        <dbReference type="ARBA" id="ARBA00007330"/>
    </source>
</evidence>
<dbReference type="Proteomes" id="UP001595607">
    <property type="component" value="Unassembled WGS sequence"/>
</dbReference>
<evidence type="ECO:0000313" key="9">
    <source>
        <dbReference type="EMBL" id="MFC3301201.1"/>
    </source>
</evidence>
<dbReference type="GO" id="GO:0004368">
    <property type="term" value="F:glycerol-3-phosphate dehydrogenase (quinone) activity"/>
    <property type="evidence" value="ECO:0007669"/>
    <property type="project" value="UniProtKB-EC"/>
</dbReference>
<evidence type="ECO:0000259" key="7">
    <source>
        <dbReference type="Pfam" id="PF01266"/>
    </source>
</evidence>
<protein>
    <recommendedName>
        <fullName evidence="6">Glycerol-3-phosphate dehydrogenase</fullName>
        <ecNumber evidence="6">1.1.5.3</ecNumber>
    </recommendedName>
</protein>
<comment type="cofactor">
    <cofactor evidence="1 6">
        <name>FAD</name>
        <dbReference type="ChEBI" id="CHEBI:57692"/>
    </cofactor>
</comment>
<evidence type="ECO:0000256" key="4">
    <source>
        <dbReference type="ARBA" id="ARBA00022827"/>
    </source>
</evidence>
<dbReference type="InterPro" id="IPR038299">
    <property type="entry name" value="DAO_C_sf"/>
</dbReference>
<dbReference type="SUPFAM" id="SSF51905">
    <property type="entry name" value="FAD/NAD(P)-binding domain"/>
    <property type="match status" value="1"/>
</dbReference>
<dbReference type="NCBIfam" id="NF008899">
    <property type="entry name" value="PRK12266.1"/>
    <property type="match status" value="1"/>
</dbReference>
<evidence type="ECO:0000259" key="8">
    <source>
        <dbReference type="Pfam" id="PF16901"/>
    </source>
</evidence>
<dbReference type="EC" id="1.1.5.3" evidence="6"/>
<keyword evidence="5 6" id="KW-0560">Oxidoreductase</keyword>
<dbReference type="InterPro" id="IPR036188">
    <property type="entry name" value="FAD/NAD-bd_sf"/>
</dbReference>
<keyword evidence="10" id="KW-1185">Reference proteome</keyword>
<dbReference type="Gene3D" id="6.10.250.1890">
    <property type="match status" value="1"/>
</dbReference>
<evidence type="ECO:0000256" key="1">
    <source>
        <dbReference type="ARBA" id="ARBA00001974"/>
    </source>
</evidence>
<keyword evidence="3 6" id="KW-0285">Flavoprotein</keyword>
<feature type="domain" description="Alpha-glycerophosphate oxidase C-terminal" evidence="8">
    <location>
        <begin position="379"/>
        <end position="476"/>
    </location>
</feature>
<dbReference type="PROSITE" id="PS00978">
    <property type="entry name" value="FAD_G3PDH_2"/>
    <property type="match status" value="1"/>
</dbReference>
<evidence type="ECO:0000313" key="10">
    <source>
        <dbReference type="Proteomes" id="UP001595607"/>
    </source>
</evidence>
<dbReference type="PROSITE" id="PS00977">
    <property type="entry name" value="FAD_G3PDH_1"/>
    <property type="match status" value="1"/>
</dbReference>
<dbReference type="Gene3D" id="3.30.9.10">
    <property type="entry name" value="D-Amino Acid Oxidase, subunit A, domain 2"/>
    <property type="match status" value="1"/>
</dbReference>
<proteinExistence type="inferred from homology"/>
<name>A0ABV7M731_9PROT</name>
<evidence type="ECO:0000256" key="6">
    <source>
        <dbReference type="RuleBase" id="RU361217"/>
    </source>
</evidence>
<sequence>MTYDLLVIGGGINGVGIARDAAGRGLRVLLVEKDDLASHTSSWSTKLIHGGLRYLEHYEFRLVSESLREREVLLRAAPHMVRPLRFVLPHDRNQRPVWLIRTGLFLYDHIGGRGTMERSRALDLTKAKEGRALKEQFTRGFAYSDAQVDDSRLVVINAIDAREHGADIRVRTRFISAERKGDCWEAMIEGEVKPVRARALVNAAGPWVTDLFAGIKGAEPKKRLRLVKGSHLVTRRVYDGDHAYIFQNPDKRIVFTIPWVNDSTLIGTTDEPYEGPPAKAAISEEETDYLLDSVNAYLRRPVTRSDITSTFSGVRPLYDDLSAKSASAVTRDYAFDIDGEEGEAPLLSVYGGKLTTYRKLAEHALEKLSDRIEMGEAWTEEARLPGGDVALEDWPRFEEEMRQRFGFLPDAVMKRMLMAYGTRLPDLLGDAESMADLGEDFGHGLTEREVAWLREHEWARTVNDILTRRTKLGLVFTEPERERLAAYLNA</sequence>
<dbReference type="InterPro" id="IPR000447">
    <property type="entry name" value="G3P_DH_FAD-dep"/>
</dbReference>
<evidence type="ECO:0000256" key="3">
    <source>
        <dbReference type="ARBA" id="ARBA00022630"/>
    </source>
</evidence>
<dbReference type="EMBL" id="JBHRVA010000001">
    <property type="protein sequence ID" value="MFC3301201.1"/>
    <property type="molecule type" value="Genomic_DNA"/>
</dbReference>
<feature type="domain" description="FAD dependent oxidoreductase" evidence="7">
    <location>
        <begin position="4"/>
        <end position="321"/>
    </location>
</feature>
<dbReference type="InterPro" id="IPR006076">
    <property type="entry name" value="FAD-dep_OxRdtase"/>
</dbReference>
<reference evidence="10" key="1">
    <citation type="journal article" date="2019" name="Int. J. Syst. Evol. Microbiol.">
        <title>The Global Catalogue of Microorganisms (GCM) 10K type strain sequencing project: providing services to taxonomists for standard genome sequencing and annotation.</title>
        <authorList>
            <consortium name="The Broad Institute Genomics Platform"/>
            <consortium name="The Broad Institute Genome Sequencing Center for Infectious Disease"/>
            <person name="Wu L."/>
            <person name="Ma J."/>
        </authorList>
    </citation>
    <scope>NUCLEOTIDE SEQUENCE [LARGE SCALE GENOMIC DNA]</scope>
    <source>
        <strain evidence="10">KCTC 22245</strain>
    </source>
</reference>
<dbReference type="Gene3D" id="3.50.50.60">
    <property type="entry name" value="FAD/NAD(P)-binding domain"/>
    <property type="match status" value="1"/>
</dbReference>
<gene>
    <name evidence="9" type="primary">glpD</name>
    <name evidence="9" type="ORF">ACFONP_00465</name>
</gene>
<dbReference type="PANTHER" id="PTHR11985">
    <property type="entry name" value="GLYCEROL-3-PHOSPHATE DEHYDROGENASE"/>
    <property type="match status" value="1"/>
</dbReference>
<comment type="catalytic activity">
    <reaction evidence="6">
        <text>a quinone + sn-glycerol 3-phosphate = dihydroxyacetone phosphate + a quinol</text>
        <dbReference type="Rhea" id="RHEA:18977"/>
        <dbReference type="ChEBI" id="CHEBI:24646"/>
        <dbReference type="ChEBI" id="CHEBI:57597"/>
        <dbReference type="ChEBI" id="CHEBI:57642"/>
        <dbReference type="ChEBI" id="CHEBI:132124"/>
        <dbReference type="EC" id="1.1.5.3"/>
    </reaction>
</comment>
<dbReference type="Pfam" id="PF16901">
    <property type="entry name" value="DAO_C"/>
    <property type="match status" value="1"/>
</dbReference>